<dbReference type="PANTHER" id="PTHR10907">
    <property type="entry name" value="REGUCALCIN"/>
    <property type="match status" value="1"/>
</dbReference>
<evidence type="ECO:0000313" key="6">
    <source>
        <dbReference type="Proteomes" id="UP000247551"/>
    </source>
</evidence>
<dbReference type="InterPro" id="IPR011042">
    <property type="entry name" value="6-blade_b-propeller_TolB-like"/>
</dbReference>
<dbReference type="InterPro" id="IPR013658">
    <property type="entry name" value="SGL"/>
</dbReference>
<feature type="binding site" evidence="3">
    <location>
        <position position="98"/>
    </location>
    <ligand>
        <name>substrate</name>
    </ligand>
</feature>
<dbReference type="InterPro" id="IPR005511">
    <property type="entry name" value="SMP-30"/>
</dbReference>
<organism evidence="5 6">
    <name type="scientific">Marinomonas alcarazii</name>
    <dbReference type="NCBI Taxonomy" id="491949"/>
    <lineage>
        <taxon>Bacteria</taxon>
        <taxon>Pseudomonadati</taxon>
        <taxon>Pseudomonadota</taxon>
        <taxon>Gammaproteobacteria</taxon>
        <taxon>Oceanospirillales</taxon>
        <taxon>Oceanospirillaceae</taxon>
        <taxon>Marinomonas</taxon>
    </lineage>
</organism>
<feature type="active site" description="Proton donor/acceptor" evidence="2">
    <location>
        <position position="192"/>
    </location>
</feature>
<proteinExistence type="inferred from homology"/>
<name>A0A318V7G8_9GAMM</name>
<keyword evidence="6" id="KW-1185">Reference proteome</keyword>
<evidence type="ECO:0000313" key="5">
    <source>
        <dbReference type="EMBL" id="PYF84636.1"/>
    </source>
</evidence>
<feature type="domain" description="SMP-30/Gluconolactonase/LRE-like region" evidence="4">
    <location>
        <begin position="11"/>
        <end position="251"/>
    </location>
</feature>
<dbReference type="AlphaFoldDB" id="A0A318V7G8"/>
<feature type="binding site" evidence="3">
    <location>
        <position position="13"/>
    </location>
    <ligand>
        <name>a divalent metal cation</name>
        <dbReference type="ChEBI" id="CHEBI:60240"/>
    </ligand>
</feature>
<dbReference type="EMBL" id="QKLW01000001">
    <property type="protein sequence ID" value="PYF84636.1"/>
    <property type="molecule type" value="Genomic_DNA"/>
</dbReference>
<dbReference type="SUPFAM" id="SSF63829">
    <property type="entry name" value="Calcium-dependent phosphotriesterase"/>
    <property type="match status" value="1"/>
</dbReference>
<evidence type="ECO:0000259" key="4">
    <source>
        <dbReference type="Pfam" id="PF08450"/>
    </source>
</evidence>
<feature type="binding site" evidence="3">
    <location>
        <position position="192"/>
    </location>
    <ligand>
        <name>a divalent metal cation</name>
        <dbReference type="ChEBI" id="CHEBI:60240"/>
    </ligand>
</feature>
<evidence type="ECO:0000256" key="2">
    <source>
        <dbReference type="PIRSR" id="PIRSR605511-1"/>
    </source>
</evidence>
<feature type="binding site" evidence="3">
    <location>
        <position position="144"/>
    </location>
    <ligand>
        <name>a divalent metal cation</name>
        <dbReference type="ChEBI" id="CHEBI:60240"/>
    </ligand>
</feature>
<accession>A0A318V7G8</accession>
<protein>
    <submittedName>
        <fullName evidence="5">Sugar lactone lactonase YvrE</fullName>
    </submittedName>
</protein>
<comment type="similarity">
    <text evidence="1">Belongs to the SMP-30/CGR1 family.</text>
</comment>
<dbReference type="GO" id="GO:0004341">
    <property type="term" value="F:gluconolactonase activity"/>
    <property type="evidence" value="ECO:0007669"/>
    <property type="project" value="TreeGrafter"/>
</dbReference>
<comment type="caution">
    <text evidence="5">The sequence shown here is derived from an EMBL/GenBank/DDBJ whole genome shotgun (WGS) entry which is preliminary data.</text>
</comment>
<dbReference type="Proteomes" id="UP000247551">
    <property type="component" value="Unassembled WGS sequence"/>
</dbReference>
<dbReference type="PANTHER" id="PTHR10907:SF47">
    <property type="entry name" value="REGUCALCIN"/>
    <property type="match status" value="1"/>
</dbReference>
<evidence type="ECO:0000256" key="1">
    <source>
        <dbReference type="ARBA" id="ARBA00008853"/>
    </source>
</evidence>
<dbReference type="PRINTS" id="PR01790">
    <property type="entry name" value="SMP30FAMILY"/>
</dbReference>
<evidence type="ECO:0000256" key="3">
    <source>
        <dbReference type="PIRSR" id="PIRSR605511-2"/>
    </source>
</evidence>
<comment type="cofactor">
    <cofactor evidence="3">
        <name>Zn(2+)</name>
        <dbReference type="ChEBI" id="CHEBI:29105"/>
    </cofactor>
    <text evidence="3">Binds 1 divalent metal cation per subunit.</text>
</comment>
<dbReference type="GO" id="GO:0019853">
    <property type="term" value="P:L-ascorbic acid biosynthetic process"/>
    <property type="evidence" value="ECO:0007669"/>
    <property type="project" value="TreeGrafter"/>
</dbReference>
<sequence length="292" mass="32326">MKQISTQRHQLAEGPFWSQSEQALYWVDIPACQVWRWHQESNEYQHWTLPKKVSAVFTTQSDRLLVALADSVAYLDKSTGELEHLCDLDTDIPGNRSNDAKCDPNGVLWLGTMDDAEEQASGRLWKITPEGKRTLLLEGVGISNTLAWDEARGRFYFGDSMTRKVHAFPYPEFYDVRSQKPFFEVKEGIGADGSCIDAEACIWNANWDGSRIVRYSPEGEVLQTIELPFSKPTSCVFGGADGNTLFITSASVATSESELAEKPLSGHVVAIDLKATLGLDITGEPSQPFAGA</sequence>
<dbReference type="GO" id="GO:0005509">
    <property type="term" value="F:calcium ion binding"/>
    <property type="evidence" value="ECO:0007669"/>
    <property type="project" value="TreeGrafter"/>
</dbReference>
<feature type="binding site" evidence="3">
    <location>
        <position position="96"/>
    </location>
    <ligand>
        <name>substrate</name>
    </ligand>
</feature>
<dbReference type="Gene3D" id="2.120.10.30">
    <property type="entry name" value="TolB, C-terminal domain"/>
    <property type="match status" value="1"/>
</dbReference>
<reference evidence="5 6" key="1">
    <citation type="submission" date="2018-06" db="EMBL/GenBank/DDBJ databases">
        <title>Genomic Encyclopedia of Type Strains, Phase III (KMG-III): the genomes of soil and plant-associated and newly described type strains.</title>
        <authorList>
            <person name="Whitman W."/>
        </authorList>
    </citation>
    <scope>NUCLEOTIDE SEQUENCE [LARGE SCALE GENOMIC DNA]</scope>
    <source>
        <strain evidence="5 6">CECT 7730</strain>
    </source>
</reference>
<keyword evidence="3" id="KW-0479">Metal-binding</keyword>
<dbReference type="Pfam" id="PF08450">
    <property type="entry name" value="SGL"/>
    <property type="match status" value="1"/>
</dbReference>
<keyword evidence="3" id="KW-0862">Zinc</keyword>
<gene>
    <name evidence="5" type="ORF">DFP75_101675</name>
</gene>
<dbReference type="RefSeq" id="WP_110572211.1">
    <property type="nucleotide sequence ID" value="NZ_QKLW01000001.1"/>
</dbReference>